<reference evidence="1" key="1">
    <citation type="submission" date="2018-02" db="EMBL/GenBank/DDBJ databases">
        <title>Rhizophora mucronata_Transcriptome.</title>
        <authorList>
            <person name="Meera S.P."/>
            <person name="Sreeshan A."/>
            <person name="Augustine A."/>
        </authorList>
    </citation>
    <scope>NUCLEOTIDE SEQUENCE</scope>
    <source>
        <tissue evidence="1">Leaf</tissue>
    </source>
</reference>
<organism evidence="1">
    <name type="scientific">Rhizophora mucronata</name>
    <name type="common">Asiatic mangrove</name>
    <dbReference type="NCBI Taxonomy" id="61149"/>
    <lineage>
        <taxon>Eukaryota</taxon>
        <taxon>Viridiplantae</taxon>
        <taxon>Streptophyta</taxon>
        <taxon>Embryophyta</taxon>
        <taxon>Tracheophyta</taxon>
        <taxon>Spermatophyta</taxon>
        <taxon>Magnoliopsida</taxon>
        <taxon>eudicotyledons</taxon>
        <taxon>Gunneridae</taxon>
        <taxon>Pentapetalae</taxon>
        <taxon>rosids</taxon>
        <taxon>fabids</taxon>
        <taxon>Malpighiales</taxon>
        <taxon>Rhizophoraceae</taxon>
        <taxon>Rhizophora</taxon>
    </lineage>
</organism>
<protein>
    <submittedName>
        <fullName evidence="1">Uncharacterized protein</fullName>
    </submittedName>
</protein>
<dbReference type="EMBL" id="GGEC01073752">
    <property type="protein sequence ID" value="MBX54236.1"/>
    <property type="molecule type" value="Transcribed_RNA"/>
</dbReference>
<sequence>MVICISFALIDNFKMNKLIFSKNL</sequence>
<dbReference type="AlphaFoldDB" id="A0A2P2PHL2"/>
<name>A0A2P2PHL2_RHIMU</name>
<proteinExistence type="predicted"/>
<accession>A0A2P2PHL2</accession>
<evidence type="ECO:0000313" key="1">
    <source>
        <dbReference type="EMBL" id="MBX54236.1"/>
    </source>
</evidence>